<dbReference type="SUPFAM" id="SSF69572">
    <property type="entry name" value="Activating enzymes of the ubiquitin-like proteins"/>
    <property type="match status" value="1"/>
</dbReference>
<dbReference type="Gene3D" id="3.40.50.720">
    <property type="entry name" value="NAD(P)-binding Rossmann-like Domain"/>
    <property type="match status" value="1"/>
</dbReference>
<evidence type="ECO:0000313" key="4">
    <source>
        <dbReference type="Proteomes" id="UP000199611"/>
    </source>
</evidence>
<dbReference type="Proteomes" id="UP000199611">
    <property type="component" value="Unassembled WGS sequence"/>
</dbReference>
<dbReference type="AlphaFoldDB" id="A0A1I4UYB7"/>
<dbReference type="PANTHER" id="PTHR43267">
    <property type="entry name" value="TRNA THREONYLCARBAMOYLADENOSINE DEHYDRATASE"/>
    <property type="match status" value="1"/>
</dbReference>
<feature type="transmembrane region" description="Helical" evidence="1">
    <location>
        <begin position="78"/>
        <end position="102"/>
    </location>
</feature>
<dbReference type="STRING" id="39841.SAMN05660836_02039"/>
<dbReference type="GO" id="GO:0061503">
    <property type="term" value="F:tRNA threonylcarbamoyladenosine dehydratase"/>
    <property type="evidence" value="ECO:0007669"/>
    <property type="project" value="TreeGrafter"/>
</dbReference>
<dbReference type="PANTHER" id="PTHR43267:SF1">
    <property type="entry name" value="TRNA THREONYLCARBAMOYLADENOSINE DEHYDRATASE"/>
    <property type="match status" value="1"/>
</dbReference>
<organism evidence="3 4">
    <name type="scientific">Thermodesulforhabdus norvegica</name>
    <dbReference type="NCBI Taxonomy" id="39841"/>
    <lineage>
        <taxon>Bacteria</taxon>
        <taxon>Pseudomonadati</taxon>
        <taxon>Thermodesulfobacteriota</taxon>
        <taxon>Syntrophobacteria</taxon>
        <taxon>Syntrophobacterales</taxon>
        <taxon>Thermodesulforhabdaceae</taxon>
        <taxon>Thermodesulforhabdus</taxon>
    </lineage>
</organism>
<protein>
    <submittedName>
        <fullName evidence="3">Molybdopterin or thiamine biosynthesis adenylyltransferase</fullName>
    </submittedName>
</protein>
<dbReference type="Pfam" id="PF00899">
    <property type="entry name" value="ThiF"/>
    <property type="match status" value="1"/>
</dbReference>
<keyword evidence="1" id="KW-0812">Transmembrane</keyword>
<dbReference type="InterPro" id="IPR035985">
    <property type="entry name" value="Ubiquitin-activating_enz"/>
</dbReference>
<accession>A0A1I4UYB7</accession>
<evidence type="ECO:0000259" key="2">
    <source>
        <dbReference type="Pfam" id="PF00899"/>
    </source>
</evidence>
<proteinExistence type="predicted"/>
<dbReference type="InterPro" id="IPR045886">
    <property type="entry name" value="ThiF/MoeB/HesA"/>
</dbReference>
<keyword evidence="1" id="KW-1133">Transmembrane helix</keyword>
<name>A0A1I4UYB7_9BACT</name>
<keyword evidence="4" id="KW-1185">Reference proteome</keyword>
<keyword evidence="3" id="KW-0808">Transferase</keyword>
<dbReference type="GO" id="GO:0008641">
    <property type="term" value="F:ubiquitin-like modifier activating enzyme activity"/>
    <property type="evidence" value="ECO:0007669"/>
    <property type="project" value="InterPro"/>
</dbReference>
<gene>
    <name evidence="3" type="ORF">SAMN05660836_02039</name>
</gene>
<dbReference type="GO" id="GO:0061504">
    <property type="term" value="P:cyclic threonylcarbamoyladenosine biosynthetic process"/>
    <property type="evidence" value="ECO:0007669"/>
    <property type="project" value="TreeGrafter"/>
</dbReference>
<feature type="domain" description="THIF-type NAD/FAD binding fold" evidence="2">
    <location>
        <begin position="62"/>
        <end position="279"/>
    </location>
</feature>
<dbReference type="GO" id="GO:0016779">
    <property type="term" value="F:nucleotidyltransferase activity"/>
    <property type="evidence" value="ECO:0007669"/>
    <property type="project" value="UniProtKB-KW"/>
</dbReference>
<keyword evidence="1" id="KW-0472">Membrane</keyword>
<keyword evidence="3" id="KW-0548">Nucleotidyltransferase</keyword>
<reference evidence="3 4" key="1">
    <citation type="submission" date="2016-10" db="EMBL/GenBank/DDBJ databases">
        <authorList>
            <person name="de Groot N.N."/>
        </authorList>
    </citation>
    <scope>NUCLEOTIDE SEQUENCE [LARGE SCALE GENOMIC DNA]</scope>
    <source>
        <strain evidence="3 4">DSM 9990</strain>
    </source>
</reference>
<evidence type="ECO:0000256" key="1">
    <source>
        <dbReference type="SAM" id="Phobius"/>
    </source>
</evidence>
<dbReference type="OrthoDB" id="9804286at2"/>
<sequence length="288" mass="31649">MMIAEKLKTLTKTVERLPGLKISVLEDEDIIKVALDFGISPSEVSALALDHHIVPHRYIKNLNTLTPKQQAMICRSRLLVCGCGGLGGVIIHLAARIGFGFIRCIDPDNFSPSNANRQWFCYSSTEGSEKAKAVQKITKDVNPLVTLDALVETVKKSHLEGVDIVIDALDNVPDRLILDDWCRQLKIPLIHGAVRGWWGQVLTVTSDSTVRLRALYENSTAETDTTAEESLGVLASTVSTIASLQVAEAVKLATGQVPAFAERLLYVDLEAGEFHKIPLHQFTTPWAR</sequence>
<evidence type="ECO:0000313" key="3">
    <source>
        <dbReference type="EMBL" id="SFM93931.1"/>
    </source>
</evidence>
<dbReference type="EMBL" id="FOUU01000007">
    <property type="protein sequence ID" value="SFM93931.1"/>
    <property type="molecule type" value="Genomic_DNA"/>
</dbReference>
<dbReference type="RefSeq" id="WP_093395530.1">
    <property type="nucleotide sequence ID" value="NZ_FOUU01000007.1"/>
</dbReference>
<dbReference type="InterPro" id="IPR000594">
    <property type="entry name" value="ThiF_NAD_FAD-bd"/>
</dbReference>